<keyword evidence="3" id="KW-1185">Reference proteome</keyword>
<evidence type="ECO:0000313" key="2">
    <source>
        <dbReference type="Ensembl" id="ENSTGEP00000002093.1"/>
    </source>
</evidence>
<reference evidence="2" key="2">
    <citation type="submission" date="2025-08" db="UniProtKB">
        <authorList>
            <consortium name="Ensembl"/>
        </authorList>
    </citation>
    <scope>IDENTIFICATION</scope>
</reference>
<reference evidence="2" key="1">
    <citation type="submission" date="2018-05" db="EMBL/GenBank/DDBJ databases">
        <title>Whole genome of Theropithecus gelada.</title>
        <authorList>
            <person name="Chiou K.L."/>
            <person name="Snyder-Mackler N."/>
        </authorList>
    </citation>
    <scope>NUCLEOTIDE SEQUENCE [LARGE SCALE GENOMIC DNA]</scope>
</reference>
<dbReference type="AlphaFoldDB" id="A0A8D2JUD0"/>
<proteinExistence type="predicted"/>
<dbReference type="Proteomes" id="UP000694411">
    <property type="component" value="Chromosome X"/>
</dbReference>
<protein>
    <submittedName>
        <fullName evidence="2">Uncharacterized protein</fullName>
    </submittedName>
</protein>
<accession>A0A8D2JUD0</accession>
<organism evidence="2 3">
    <name type="scientific">Theropithecus gelada</name>
    <name type="common">Gelada baboon</name>
    <dbReference type="NCBI Taxonomy" id="9565"/>
    <lineage>
        <taxon>Eukaryota</taxon>
        <taxon>Metazoa</taxon>
        <taxon>Chordata</taxon>
        <taxon>Craniata</taxon>
        <taxon>Vertebrata</taxon>
        <taxon>Euteleostomi</taxon>
        <taxon>Mammalia</taxon>
        <taxon>Eutheria</taxon>
        <taxon>Euarchontoglires</taxon>
        <taxon>Primates</taxon>
        <taxon>Haplorrhini</taxon>
        <taxon>Catarrhini</taxon>
        <taxon>Cercopithecidae</taxon>
        <taxon>Cercopithecinae</taxon>
        <taxon>Theropithecus</taxon>
    </lineage>
</organism>
<dbReference type="Ensembl" id="ENSTGET00000002614.1">
    <property type="protein sequence ID" value="ENSTGEP00000002093.1"/>
    <property type="gene ID" value="ENSTGEG00000001860.1"/>
</dbReference>
<name>A0A8D2JUD0_THEGE</name>
<feature type="region of interest" description="Disordered" evidence="1">
    <location>
        <begin position="59"/>
        <end position="80"/>
    </location>
</feature>
<evidence type="ECO:0000256" key="1">
    <source>
        <dbReference type="SAM" id="MobiDB-lite"/>
    </source>
</evidence>
<reference evidence="2" key="3">
    <citation type="submission" date="2025-09" db="UniProtKB">
        <authorList>
            <consortium name="Ensembl"/>
        </authorList>
    </citation>
    <scope>IDENTIFICATION</scope>
</reference>
<sequence>MLPPNAIKLVALNIYLQVDVENHRGQDVEVEVVLAQPPGQVEEGEQRASERLAEGAVRAAGPLRARQPHPHACNPSTLGG</sequence>
<evidence type="ECO:0000313" key="3">
    <source>
        <dbReference type="Proteomes" id="UP000694411"/>
    </source>
</evidence>